<dbReference type="Proteomes" id="UP000515679">
    <property type="component" value="Chromosome"/>
</dbReference>
<keyword evidence="3" id="KW-0731">Sigma factor</keyword>
<feature type="domain" description="RNA polymerase sigma-70 region 2" evidence="6">
    <location>
        <begin position="18"/>
        <end position="85"/>
    </location>
</feature>
<gene>
    <name evidence="8" type="ORF">FPL14_28335</name>
</gene>
<dbReference type="GO" id="GO:0016987">
    <property type="term" value="F:sigma factor activity"/>
    <property type="evidence" value="ECO:0007669"/>
    <property type="project" value="UniProtKB-KW"/>
</dbReference>
<evidence type="ECO:0000256" key="3">
    <source>
        <dbReference type="ARBA" id="ARBA00023082"/>
    </source>
</evidence>
<organism evidence="8 9">
    <name type="scientific">Cohnella cholangitidis</name>
    <dbReference type="NCBI Taxonomy" id="2598458"/>
    <lineage>
        <taxon>Bacteria</taxon>
        <taxon>Bacillati</taxon>
        <taxon>Bacillota</taxon>
        <taxon>Bacilli</taxon>
        <taxon>Bacillales</taxon>
        <taxon>Paenibacillaceae</taxon>
        <taxon>Cohnella</taxon>
    </lineage>
</organism>
<dbReference type="NCBIfam" id="TIGR02937">
    <property type="entry name" value="sigma70-ECF"/>
    <property type="match status" value="1"/>
</dbReference>
<dbReference type="PANTHER" id="PTHR43133">
    <property type="entry name" value="RNA POLYMERASE ECF-TYPE SIGMA FACTO"/>
    <property type="match status" value="1"/>
</dbReference>
<dbReference type="GO" id="GO:0003677">
    <property type="term" value="F:DNA binding"/>
    <property type="evidence" value="ECO:0007669"/>
    <property type="project" value="UniProtKB-KW"/>
</dbReference>
<keyword evidence="2" id="KW-0805">Transcription regulation</keyword>
<evidence type="ECO:0000256" key="1">
    <source>
        <dbReference type="ARBA" id="ARBA00010641"/>
    </source>
</evidence>
<proteinExistence type="inferred from homology"/>
<dbReference type="GO" id="GO:0006352">
    <property type="term" value="P:DNA-templated transcription initiation"/>
    <property type="evidence" value="ECO:0007669"/>
    <property type="project" value="InterPro"/>
</dbReference>
<dbReference type="InterPro" id="IPR013249">
    <property type="entry name" value="RNA_pol_sigma70_r4_t2"/>
</dbReference>
<dbReference type="SUPFAM" id="SSF88946">
    <property type="entry name" value="Sigma2 domain of RNA polymerase sigma factors"/>
    <property type="match status" value="1"/>
</dbReference>
<dbReference type="InterPro" id="IPR014284">
    <property type="entry name" value="RNA_pol_sigma-70_dom"/>
</dbReference>
<evidence type="ECO:0000256" key="2">
    <source>
        <dbReference type="ARBA" id="ARBA00023015"/>
    </source>
</evidence>
<feature type="domain" description="RNA polymerase sigma factor 70 region 4 type 2" evidence="7">
    <location>
        <begin position="126"/>
        <end position="160"/>
    </location>
</feature>
<accession>A0A7G5C611</accession>
<dbReference type="PANTHER" id="PTHR43133:SF8">
    <property type="entry name" value="RNA POLYMERASE SIGMA FACTOR HI_1459-RELATED"/>
    <property type="match status" value="1"/>
</dbReference>
<evidence type="ECO:0000313" key="8">
    <source>
        <dbReference type="EMBL" id="QMV44645.1"/>
    </source>
</evidence>
<evidence type="ECO:0000256" key="5">
    <source>
        <dbReference type="ARBA" id="ARBA00023163"/>
    </source>
</evidence>
<dbReference type="Pfam" id="PF04542">
    <property type="entry name" value="Sigma70_r2"/>
    <property type="match status" value="1"/>
</dbReference>
<reference evidence="8 9" key="1">
    <citation type="submission" date="2019-07" db="EMBL/GenBank/DDBJ databases">
        <authorList>
            <person name="Kim J.K."/>
            <person name="Cheong H.-M."/>
            <person name="Choi Y."/>
            <person name="Hwang K.J."/>
            <person name="Lee S."/>
            <person name="Choi C."/>
        </authorList>
    </citation>
    <scope>NUCLEOTIDE SEQUENCE [LARGE SCALE GENOMIC DNA]</scope>
    <source>
        <strain evidence="8 9">KS 22</strain>
    </source>
</reference>
<protein>
    <submittedName>
        <fullName evidence="8">RNA polymerase sigma factor</fullName>
    </submittedName>
</protein>
<evidence type="ECO:0000259" key="6">
    <source>
        <dbReference type="Pfam" id="PF04542"/>
    </source>
</evidence>
<keyword evidence="9" id="KW-1185">Reference proteome</keyword>
<dbReference type="InterPro" id="IPR036388">
    <property type="entry name" value="WH-like_DNA-bd_sf"/>
</dbReference>
<evidence type="ECO:0000256" key="4">
    <source>
        <dbReference type="ARBA" id="ARBA00023125"/>
    </source>
</evidence>
<keyword evidence="4" id="KW-0238">DNA-binding</keyword>
<dbReference type="InterPro" id="IPR013325">
    <property type="entry name" value="RNA_pol_sigma_r2"/>
</dbReference>
<dbReference type="InterPro" id="IPR039425">
    <property type="entry name" value="RNA_pol_sigma-70-like"/>
</dbReference>
<dbReference type="EMBL" id="CP041969">
    <property type="protein sequence ID" value="QMV44645.1"/>
    <property type="molecule type" value="Genomic_DNA"/>
</dbReference>
<dbReference type="Gene3D" id="1.10.1740.10">
    <property type="match status" value="1"/>
</dbReference>
<keyword evidence="5" id="KW-0804">Transcription</keyword>
<dbReference type="Pfam" id="PF08281">
    <property type="entry name" value="Sigma70_r4_2"/>
    <property type="match status" value="1"/>
</dbReference>
<dbReference type="KEGG" id="cchl:FPL14_28335"/>
<dbReference type="Gene3D" id="1.10.10.10">
    <property type="entry name" value="Winged helix-like DNA-binding domain superfamily/Winged helix DNA-binding domain"/>
    <property type="match status" value="1"/>
</dbReference>
<evidence type="ECO:0000313" key="9">
    <source>
        <dbReference type="Proteomes" id="UP000515679"/>
    </source>
</evidence>
<dbReference type="AlphaFoldDB" id="A0A7G5C611"/>
<comment type="similarity">
    <text evidence="1">Belongs to the sigma-70 factor family. ECF subfamily.</text>
</comment>
<evidence type="ECO:0000259" key="7">
    <source>
        <dbReference type="Pfam" id="PF08281"/>
    </source>
</evidence>
<dbReference type="InterPro" id="IPR007627">
    <property type="entry name" value="RNA_pol_sigma70_r2"/>
</dbReference>
<dbReference type="InterPro" id="IPR013324">
    <property type="entry name" value="RNA_pol_sigma_r3/r4-like"/>
</dbReference>
<sequence length="196" mass="23506">MASMTSTIDVNGVYDTWVTPHLVDLKKYCLYLTKSGWDAEDLFQESLLKSLVFFIHTKPYLDVKLFLMRVAKNLWIDECRKKQRRRRLDLADPSKSYYTDNDYVEIRSAIEWLSERFPRRNIEMWLLFYYFGYSMQEIANDMGCTTSTIKSILFRTRAMLRKREELTGNRKVIQFDVERWSHAIMQDRPRGIISRV</sequence>
<name>A0A7G5C611_9BACL</name>
<dbReference type="SUPFAM" id="SSF88659">
    <property type="entry name" value="Sigma3 and sigma4 domains of RNA polymerase sigma factors"/>
    <property type="match status" value="1"/>
</dbReference>